<gene>
    <name evidence="1" type="ORF">MWN34_04890</name>
</gene>
<dbReference type="EMBL" id="JALKCH010000003">
    <property type="protein sequence ID" value="MCK0196244.1"/>
    <property type="molecule type" value="Genomic_DNA"/>
</dbReference>
<proteinExistence type="predicted"/>
<dbReference type="Proteomes" id="UP001203284">
    <property type="component" value="Unassembled WGS sequence"/>
</dbReference>
<evidence type="ECO:0000313" key="1">
    <source>
        <dbReference type="EMBL" id="MCK0196244.1"/>
    </source>
</evidence>
<accession>A0ABT0D8G2</accession>
<protein>
    <submittedName>
        <fullName evidence="1">DUF3726 domain-containing protein</fullName>
    </submittedName>
</protein>
<organism evidence="1 2">
    <name type="scientific">Ancylobacter crimeensis</name>
    <dbReference type="NCBI Taxonomy" id="2579147"/>
    <lineage>
        <taxon>Bacteria</taxon>
        <taxon>Pseudomonadati</taxon>
        <taxon>Pseudomonadota</taxon>
        <taxon>Alphaproteobacteria</taxon>
        <taxon>Hyphomicrobiales</taxon>
        <taxon>Xanthobacteraceae</taxon>
        <taxon>Ancylobacter</taxon>
    </lineage>
</organism>
<dbReference type="InterPro" id="IPR022201">
    <property type="entry name" value="DUF3726"/>
</dbReference>
<evidence type="ECO:0000313" key="2">
    <source>
        <dbReference type="Proteomes" id="UP001203284"/>
    </source>
</evidence>
<reference evidence="1 2" key="1">
    <citation type="submission" date="2022-04" db="EMBL/GenBank/DDBJ databases">
        <authorList>
            <person name="Grouzdev D.S."/>
            <person name="Pantiukh K.S."/>
            <person name="Krutkina M.S."/>
        </authorList>
    </citation>
    <scope>NUCLEOTIDE SEQUENCE [LARGE SCALE GENOMIC DNA]</scope>
    <source>
        <strain evidence="1 2">6x-1</strain>
    </source>
</reference>
<sequence>MIELSLNEVELQAAKAARGAGLSWGAAEDVGRAARWLARYGLDWAPALLALLDDPDAGSFVARICRLVDEGEMRGPAILSGRPLWMAALLAADIPPEGWQLDWQSAAQQRASLHLGPLDTLSRSGTPLPSGWTEGQAVTISTGGEPLAVRLPPASRSVVAHGAWVAIGELARKTYVPASARSRASGAGASLTDND</sequence>
<comment type="caution">
    <text evidence="1">The sequence shown here is derived from an EMBL/GenBank/DDBJ whole genome shotgun (WGS) entry which is preliminary data.</text>
</comment>
<dbReference type="Pfam" id="PF12525">
    <property type="entry name" value="DUF3726"/>
    <property type="match status" value="1"/>
</dbReference>
<name>A0ABT0D8G2_9HYPH</name>
<dbReference type="RefSeq" id="WP_247027162.1">
    <property type="nucleotide sequence ID" value="NZ_JALKCH010000003.1"/>
</dbReference>
<keyword evidence="2" id="KW-1185">Reference proteome</keyword>